<evidence type="ECO:0000259" key="1">
    <source>
        <dbReference type="Pfam" id="PF13546"/>
    </source>
</evidence>
<organism evidence="2">
    <name type="scientific">marine sediment metagenome</name>
    <dbReference type="NCBI Taxonomy" id="412755"/>
    <lineage>
        <taxon>unclassified sequences</taxon>
        <taxon>metagenomes</taxon>
        <taxon>ecological metagenomes</taxon>
    </lineage>
</organism>
<evidence type="ECO:0000313" key="2">
    <source>
        <dbReference type="EMBL" id="KKM06971.1"/>
    </source>
</evidence>
<proteinExistence type="predicted"/>
<dbReference type="Pfam" id="PF13546">
    <property type="entry name" value="DDE_5"/>
    <property type="match status" value="1"/>
</dbReference>
<protein>
    <recommendedName>
        <fullName evidence="1">Transposase IS701-like DDE domain-containing protein</fullName>
    </recommendedName>
</protein>
<dbReference type="AlphaFoldDB" id="A0A0F9JMN6"/>
<name>A0A0F9JMN6_9ZZZZ</name>
<gene>
    <name evidence="2" type="ORF">LCGC14_1738630</name>
</gene>
<dbReference type="SUPFAM" id="SSF53098">
    <property type="entry name" value="Ribonuclease H-like"/>
    <property type="match status" value="1"/>
</dbReference>
<feature type="domain" description="Transposase IS701-like DDE" evidence="1">
    <location>
        <begin position="32"/>
        <end position="262"/>
    </location>
</feature>
<dbReference type="InterPro" id="IPR038721">
    <property type="entry name" value="IS701-like_DDE_dom"/>
</dbReference>
<reference evidence="2" key="1">
    <citation type="journal article" date="2015" name="Nature">
        <title>Complex archaea that bridge the gap between prokaryotes and eukaryotes.</title>
        <authorList>
            <person name="Spang A."/>
            <person name="Saw J.H."/>
            <person name="Jorgensen S.L."/>
            <person name="Zaremba-Niedzwiedzka K."/>
            <person name="Martijn J."/>
            <person name="Lind A.E."/>
            <person name="van Eijk R."/>
            <person name="Schleper C."/>
            <person name="Guy L."/>
            <person name="Ettema T.J."/>
        </authorList>
    </citation>
    <scope>NUCLEOTIDE SEQUENCE</scope>
</reference>
<dbReference type="InterPro" id="IPR012337">
    <property type="entry name" value="RNaseH-like_sf"/>
</dbReference>
<accession>A0A0F9JMN6</accession>
<dbReference type="EMBL" id="LAZR01015875">
    <property type="protein sequence ID" value="KKM06971.1"/>
    <property type="molecule type" value="Genomic_DNA"/>
</dbReference>
<sequence>MNTVNTISTWTSLILHFLSNFTVPGGKIFIQLLNGWVLCTVRRTVTGILPFADPQGRHAHDAFHRFFPDARWSMAGLWRILAGILIKTFYRTGTITLALDDTLFHHSGKKVNGAGWWRDAVRSSSSKNVSAWGLNLVVLTLQIQPPWGGQPLGLPINMRLHRKKQATLIELAEQMVKEVVEWHPKRLFRVVADGFYATLAGKTFANTTIISRIKRNAELYDLPVEPKKKGRGRPRKKGKRVLCPQKLAKYVHHWQKVEVCERGKNRTRLVHSKVLLWYRVSQQPILLVISRDPQGKEKDDFFFTTDVTMSPAEVIGCYADRWAIEDTFKNTKQYLGGQQPQTFKGPGPERAAGLSMWLYSMVWLWYLRQKSSQQYFMVRPWNPLKSRPSFADAIACLRRELWRERIKCMFGNSAVHDKKFEFLLEALAPAA</sequence>
<comment type="caution">
    <text evidence="2">The sequence shown here is derived from an EMBL/GenBank/DDBJ whole genome shotgun (WGS) entry which is preliminary data.</text>
</comment>